<dbReference type="SUPFAM" id="SSF50037">
    <property type="entry name" value="C-terminal domain of transcriptional repressors"/>
    <property type="match status" value="1"/>
</dbReference>
<organism evidence="3 4">
    <name type="scientific">candidate division WOR-1 bacterium DG_54_3</name>
    <dbReference type="NCBI Taxonomy" id="1703775"/>
    <lineage>
        <taxon>Bacteria</taxon>
        <taxon>Bacillati</taxon>
        <taxon>Saganbacteria</taxon>
    </lineage>
</organism>
<feature type="domain" description="Ferrous iron transporter FeoA-like" evidence="2">
    <location>
        <begin position="2"/>
        <end position="76"/>
    </location>
</feature>
<dbReference type="InterPro" id="IPR038157">
    <property type="entry name" value="FeoA_core_dom"/>
</dbReference>
<dbReference type="Gene3D" id="2.30.30.90">
    <property type="match status" value="1"/>
</dbReference>
<comment type="caution">
    <text evidence="3">The sequence shown here is derived from an EMBL/GenBank/DDBJ whole genome shotgun (WGS) entry which is preliminary data.</text>
</comment>
<evidence type="ECO:0000313" key="3">
    <source>
        <dbReference type="EMBL" id="KPJ70038.1"/>
    </source>
</evidence>
<dbReference type="EMBL" id="LIZX01000009">
    <property type="protein sequence ID" value="KPJ70038.1"/>
    <property type="molecule type" value="Genomic_DNA"/>
</dbReference>
<dbReference type="PANTHER" id="PTHR43151">
    <property type="entry name" value="FEOA FAMILY PROTEIN"/>
    <property type="match status" value="1"/>
</dbReference>
<accession>A0A0S7Y5S8</accession>
<name>A0A0S7Y5S8_UNCSA</name>
<dbReference type="Proteomes" id="UP000051861">
    <property type="component" value="Unassembled WGS sequence"/>
</dbReference>
<gene>
    <name evidence="3" type="ORF">AMJ44_00985</name>
</gene>
<dbReference type="InterPro" id="IPR007167">
    <property type="entry name" value="Fe-transptr_FeoA-like"/>
</dbReference>
<evidence type="ECO:0000313" key="4">
    <source>
        <dbReference type="Proteomes" id="UP000051861"/>
    </source>
</evidence>
<keyword evidence="1" id="KW-0408">Iron</keyword>
<dbReference type="SMART" id="SM00899">
    <property type="entry name" value="FeoA"/>
    <property type="match status" value="1"/>
</dbReference>
<dbReference type="Pfam" id="PF04023">
    <property type="entry name" value="FeoA"/>
    <property type="match status" value="1"/>
</dbReference>
<evidence type="ECO:0000256" key="1">
    <source>
        <dbReference type="ARBA" id="ARBA00023004"/>
    </source>
</evidence>
<dbReference type="AlphaFoldDB" id="A0A0S7Y5S8"/>
<proteinExistence type="predicted"/>
<evidence type="ECO:0000259" key="2">
    <source>
        <dbReference type="SMART" id="SM00899"/>
    </source>
</evidence>
<dbReference type="GO" id="GO:0046914">
    <property type="term" value="F:transition metal ion binding"/>
    <property type="evidence" value="ECO:0007669"/>
    <property type="project" value="InterPro"/>
</dbReference>
<dbReference type="InterPro" id="IPR053184">
    <property type="entry name" value="FeoA-like"/>
</dbReference>
<dbReference type="PANTHER" id="PTHR43151:SF1">
    <property type="entry name" value="SSR2333 PROTEIN"/>
    <property type="match status" value="1"/>
</dbReference>
<protein>
    <recommendedName>
        <fullName evidence="2">Ferrous iron transporter FeoA-like domain-containing protein</fullName>
    </recommendedName>
</protein>
<sequence length="79" mass="8830">MISLTQAPYNKQLRIVDIQGGHGVRRRLLSLGFHKNHIIELDSRSILRGPILVRDLTSDTSVALGRGIAQKIMVEIVDE</sequence>
<reference evidence="3 4" key="1">
    <citation type="journal article" date="2015" name="Microbiome">
        <title>Genomic resolution of linkages in carbon, nitrogen, and sulfur cycling among widespread estuary sediment bacteria.</title>
        <authorList>
            <person name="Baker B.J."/>
            <person name="Lazar C.S."/>
            <person name="Teske A.P."/>
            <person name="Dick G.J."/>
        </authorList>
    </citation>
    <scope>NUCLEOTIDE SEQUENCE [LARGE SCALE GENOMIC DNA]</scope>
    <source>
        <strain evidence="3">DG_54_3</strain>
    </source>
</reference>
<dbReference type="InterPro" id="IPR008988">
    <property type="entry name" value="Transcriptional_repressor_C"/>
</dbReference>